<evidence type="ECO:0000256" key="10">
    <source>
        <dbReference type="SAM" id="Phobius"/>
    </source>
</evidence>
<dbReference type="RefSeq" id="XP_027609861.1">
    <property type="nucleotide sequence ID" value="XM_027754060.1"/>
</dbReference>
<evidence type="ECO:0000256" key="2">
    <source>
        <dbReference type="ARBA" id="ARBA00008203"/>
    </source>
</evidence>
<evidence type="ECO:0000313" key="13">
    <source>
        <dbReference type="Proteomes" id="UP000287166"/>
    </source>
</evidence>
<keyword evidence="5 11" id="KW-0732">Signal</keyword>
<evidence type="ECO:0000256" key="3">
    <source>
        <dbReference type="ARBA" id="ARBA00022089"/>
    </source>
</evidence>
<evidence type="ECO:0000256" key="4">
    <source>
        <dbReference type="ARBA" id="ARBA00022692"/>
    </source>
</evidence>
<protein>
    <recommendedName>
        <fullName evidence="3">Protein BIG1</fullName>
    </recommendedName>
</protein>
<feature type="signal peptide" evidence="11">
    <location>
        <begin position="1"/>
        <end position="15"/>
    </location>
</feature>
<keyword evidence="6" id="KW-0256">Endoplasmic reticulum</keyword>
<sequence length="279" mass="29897">MHLISLALLPVAALAFSDTHPLLIWSSVSSPSLAFDSSKGSDFAKNLLKAPDICSHDAVVFINQVDLHAADLHTLSPSSGLVNTLESAFASFQFPYVRRTGGVNPFEKLADELALRCGARLIHTSIDEDDMPMPAHGDAKEKHVVCMGMPSLEGVHGATRKSMMAKHESQLSSALATLARTHPHYLVLYSGWSRSNLARQSSSPNPFDSSNSTAANALPSGGILARYQLLTPALLLALILTLGVLVPLVLFGVYALAGVQSPVRNDPPKQWISAEKKNQ</sequence>
<dbReference type="InterPro" id="IPR037654">
    <property type="entry name" value="Big1"/>
</dbReference>
<keyword evidence="8 10" id="KW-0472">Membrane</keyword>
<proteinExistence type="inferred from homology"/>
<dbReference type="OrthoDB" id="10029326at2759"/>
<organism evidence="12 13">
    <name type="scientific">Sparassis crispa</name>
    <dbReference type="NCBI Taxonomy" id="139825"/>
    <lineage>
        <taxon>Eukaryota</taxon>
        <taxon>Fungi</taxon>
        <taxon>Dikarya</taxon>
        <taxon>Basidiomycota</taxon>
        <taxon>Agaricomycotina</taxon>
        <taxon>Agaricomycetes</taxon>
        <taxon>Polyporales</taxon>
        <taxon>Sparassidaceae</taxon>
        <taxon>Sparassis</taxon>
    </lineage>
</organism>
<evidence type="ECO:0000313" key="12">
    <source>
        <dbReference type="EMBL" id="GBE78948.1"/>
    </source>
</evidence>
<keyword evidence="13" id="KW-1185">Reference proteome</keyword>
<evidence type="ECO:0000256" key="8">
    <source>
        <dbReference type="ARBA" id="ARBA00023136"/>
    </source>
</evidence>
<evidence type="ECO:0000256" key="5">
    <source>
        <dbReference type="ARBA" id="ARBA00022729"/>
    </source>
</evidence>
<dbReference type="Proteomes" id="UP000287166">
    <property type="component" value="Unassembled WGS sequence"/>
</dbReference>
<reference evidence="12 13" key="1">
    <citation type="journal article" date="2018" name="Sci. Rep.">
        <title>Genome sequence of the cauliflower mushroom Sparassis crispa (Hanabiratake) and its association with beneficial usage.</title>
        <authorList>
            <person name="Kiyama R."/>
            <person name="Furutani Y."/>
            <person name="Kawaguchi K."/>
            <person name="Nakanishi T."/>
        </authorList>
    </citation>
    <scope>NUCLEOTIDE SEQUENCE [LARGE SCALE GENOMIC DNA]</scope>
</reference>
<dbReference type="InParanoid" id="A0A401G9W0"/>
<keyword evidence="7 10" id="KW-1133">Transmembrane helix</keyword>
<comment type="subcellular location">
    <subcellularLocation>
        <location evidence="1">Endoplasmic reticulum membrane</location>
        <topology evidence="1">Single-pass type I membrane protein</topology>
    </subcellularLocation>
</comment>
<comment type="similarity">
    <text evidence="2">Belongs to the BIG1 family.</text>
</comment>
<dbReference type="GO" id="GO:0009272">
    <property type="term" value="P:fungal-type cell wall biogenesis"/>
    <property type="evidence" value="ECO:0007669"/>
    <property type="project" value="TreeGrafter"/>
</dbReference>
<evidence type="ECO:0000256" key="1">
    <source>
        <dbReference type="ARBA" id="ARBA00004115"/>
    </source>
</evidence>
<evidence type="ECO:0000256" key="6">
    <source>
        <dbReference type="ARBA" id="ARBA00022824"/>
    </source>
</evidence>
<feature type="chain" id="PRO_5018971305" description="Protein BIG1" evidence="11">
    <location>
        <begin position="16"/>
        <end position="279"/>
    </location>
</feature>
<feature type="transmembrane region" description="Helical" evidence="10">
    <location>
        <begin position="233"/>
        <end position="257"/>
    </location>
</feature>
<dbReference type="PANTHER" id="PTHR28285:SF1">
    <property type="entry name" value="PROTEIN BIG1"/>
    <property type="match status" value="1"/>
</dbReference>
<accession>A0A401G9W0</accession>
<gene>
    <name evidence="12" type="ORF">SCP_0201450</name>
</gene>
<keyword evidence="9" id="KW-0961">Cell wall biogenesis/degradation</keyword>
<dbReference type="GeneID" id="38775865"/>
<dbReference type="GO" id="GO:0005789">
    <property type="term" value="C:endoplasmic reticulum membrane"/>
    <property type="evidence" value="ECO:0007669"/>
    <property type="project" value="UniProtKB-SubCell"/>
</dbReference>
<comment type="caution">
    <text evidence="12">The sequence shown here is derived from an EMBL/GenBank/DDBJ whole genome shotgun (WGS) entry which is preliminary data.</text>
</comment>
<evidence type="ECO:0000256" key="11">
    <source>
        <dbReference type="SAM" id="SignalP"/>
    </source>
</evidence>
<keyword evidence="4 10" id="KW-0812">Transmembrane</keyword>
<dbReference type="AlphaFoldDB" id="A0A401G9W0"/>
<dbReference type="EMBL" id="BFAD01000002">
    <property type="protein sequence ID" value="GBE78948.1"/>
    <property type="molecule type" value="Genomic_DNA"/>
</dbReference>
<evidence type="ECO:0000256" key="9">
    <source>
        <dbReference type="ARBA" id="ARBA00023316"/>
    </source>
</evidence>
<name>A0A401G9W0_9APHY</name>
<evidence type="ECO:0000256" key="7">
    <source>
        <dbReference type="ARBA" id="ARBA00022989"/>
    </source>
</evidence>
<dbReference type="PANTHER" id="PTHR28285">
    <property type="entry name" value="PROTEIN BIG1"/>
    <property type="match status" value="1"/>
</dbReference>
<dbReference type="GO" id="GO:0071555">
    <property type="term" value="P:cell wall organization"/>
    <property type="evidence" value="ECO:0007669"/>
    <property type="project" value="UniProtKB-KW"/>
</dbReference>
<dbReference type="GO" id="GO:0006078">
    <property type="term" value="P:(1-&gt;6)-beta-D-glucan biosynthetic process"/>
    <property type="evidence" value="ECO:0007669"/>
    <property type="project" value="TreeGrafter"/>
</dbReference>